<dbReference type="AlphaFoldDB" id="A0A6P2CCI1"/>
<organism evidence="1 2">
    <name type="scientific">Rhodococcus rhodnii</name>
    <dbReference type="NCBI Taxonomy" id="38312"/>
    <lineage>
        <taxon>Bacteria</taxon>
        <taxon>Bacillati</taxon>
        <taxon>Actinomycetota</taxon>
        <taxon>Actinomycetes</taxon>
        <taxon>Mycobacteriales</taxon>
        <taxon>Nocardiaceae</taxon>
        <taxon>Rhodococcus</taxon>
    </lineage>
</organism>
<protein>
    <submittedName>
        <fullName evidence="1">Uncharacterized protein</fullName>
    </submittedName>
</protein>
<name>A0A6P2CCI1_9NOCA</name>
<proteinExistence type="predicted"/>
<sequence>MSRTDAHTPFFVRLHFGEFATSPYHASCHPECDLPERPPLRRDYRTNCTWLFQYTGIGACSCWMCHEGPQARRANRRERQRDRRVLADALKAWRAGEDDAFEDIRPTLSRLRYM</sequence>
<dbReference type="Proteomes" id="UP000471120">
    <property type="component" value="Unassembled WGS sequence"/>
</dbReference>
<evidence type="ECO:0000313" key="2">
    <source>
        <dbReference type="Proteomes" id="UP000471120"/>
    </source>
</evidence>
<dbReference type="RefSeq" id="WP_010839358.1">
    <property type="nucleotide sequence ID" value="NZ_QRCM01000001.1"/>
</dbReference>
<dbReference type="EMBL" id="QRCM01000001">
    <property type="protein sequence ID" value="TXG90467.1"/>
    <property type="molecule type" value="Genomic_DNA"/>
</dbReference>
<reference evidence="1 2" key="1">
    <citation type="submission" date="2018-07" db="EMBL/GenBank/DDBJ databases">
        <title>Genome sequence of Rhodococcus rhodnii ATCC 35071 from Rhodnius prolixus.</title>
        <authorList>
            <person name="Patel V."/>
            <person name="Vogel K.J."/>
        </authorList>
    </citation>
    <scope>NUCLEOTIDE SEQUENCE [LARGE SCALE GENOMIC DNA]</scope>
    <source>
        <strain evidence="1 2">ATCC 35071</strain>
    </source>
</reference>
<accession>A0A6P2CCI1</accession>
<gene>
    <name evidence="1" type="ORF">DW322_09835</name>
</gene>
<evidence type="ECO:0000313" key="1">
    <source>
        <dbReference type="EMBL" id="TXG90467.1"/>
    </source>
</evidence>
<comment type="caution">
    <text evidence="1">The sequence shown here is derived from an EMBL/GenBank/DDBJ whole genome shotgun (WGS) entry which is preliminary data.</text>
</comment>